<proteinExistence type="predicted"/>
<dbReference type="Gene3D" id="3.10.20.310">
    <property type="entry name" value="membrane protein fhac"/>
    <property type="match status" value="1"/>
</dbReference>
<evidence type="ECO:0000259" key="1">
    <source>
        <dbReference type="Pfam" id="PF07244"/>
    </source>
</evidence>
<name>A0ABY7PPI9_9BACT</name>
<dbReference type="RefSeq" id="WP_270127076.1">
    <property type="nucleotide sequence ID" value="NZ_CP115396.1"/>
</dbReference>
<evidence type="ECO:0000313" key="3">
    <source>
        <dbReference type="Proteomes" id="UP001211872"/>
    </source>
</evidence>
<evidence type="ECO:0000313" key="2">
    <source>
        <dbReference type="EMBL" id="WBO84532.1"/>
    </source>
</evidence>
<reference evidence="2 3" key="1">
    <citation type="journal article" date="2011" name="Int. J. Syst. Evol. Microbiol.">
        <title>Hymenobacter yonginensis sp. nov., isolated from a mesotrophic artificial lake.</title>
        <authorList>
            <person name="Joung Y."/>
            <person name="Cho S.H."/>
            <person name="Kim H."/>
            <person name="Kim S.B."/>
            <person name="Joh K."/>
        </authorList>
    </citation>
    <scope>NUCLEOTIDE SEQUENCE [LARGE SCALE GENOMIC DNA]</scope>
    <source>
        <strain evidence="2 3">KCTC 22745</strain>
    </source>
</reference>
<dbReference type="Pfam" id="PF07244">
    <property type="entry name" value="POTRA"/>
    <property type="match status" value="1"/>
</dbReference>
<sequence length="433" mass="49638">MASLLFVGNDVTKEQVLRAELDFREGDTLSAANLSRRLEANRRRLFNLQLFHQVLVQLACRNGELTVLFSVQERWYTFPIPIFSLADRNLRAWADRPDKWRRVDYGLHITRRNFRGRNEELIGNLQLGFNRKYELFYEAPGYGPRRRIGVGAGLSFYRARALDYATQQDRLVTFRPINGDPISRTYATVGLRWRRTVQALAAFDVSFHQEQISDSVNLLNSDYFLGRTRRQFLDAGLSAVLNQRNTFAYPLTGRYARASIVYRHFLTPGAPPQVLVRGRYARYVALGGPFYYSAAAQGQMRFSRRLSYADNRALGYESLVRGYDPYVIDGRHYALLQQGVSYRLFDAGKLQLQPLDNPKINTIPLVLYLNTFADAGYVGANTRGLPNELPGRLLASVGVGLHLVTYYDRVFTLEYARTLRGQGGFFFRSEFPI</sequence>
<protein>
    <recommendedName>
        <fullName evidence="1">POTRA domain-containing protein</fullName>
    </recommendedName>
</protein>
<dbReference type="Proteomes" id="UP001211872">
    <property type="component" value="Chromosome"/>
</dbReference>
<accession>A0ABY7PPI9</accession>
<keyword evidence="3" id="KW-1185">Reference proteome</keyword>
<feature type="domain" description="POTRA" evidence="1">
    <location>
        <begin position="5"/>
        <end position="74"/>
    </location>
</feature>
<organism evidence="2 3">
    <name type="scientific">Hymenobacter yonginensis</name>
    <dbReference type="NCBI Taxonomy" id="748197"/>
    <lineage>
        <taxon>Bacteria</taxon>
        <taxon>Pseudomonadati</taxon>
        <taxon>Bacteroidota</taxon>
        <taxon>Cytophagia</taxon>
        <taxon>Cytophagales</taxon>
        <taxon>Hymenobacteraceae</taxon>
        <taxon>Hymenobacter</taxon>
    </lineage>
</organism>
<dbReference type="EMBL" id="CP115396">
    <property type="protein sequence ID" value="WBO84532.1"/>
    <property type="molecule type" value="Genomic_DNA"/>
</dbReference>
<gene>
    <name evidence="2" type="ORF">O9Z63_19465</name>
</gene>
<dbReference type="InterPro" id="IPR010827">
    <property type="entry name" value="BamA/TamA_POTRA"/>
</dbReference>